<keyword evidence="7" id="KW-0804">Transcription</keyword>
<feature type="compositionally biased region" description="Basic and acidic residues" evidence="10">
    <location>
        <begin position="398"/>
        <end position="422"/>
    </location>
</feature>
<dbReference type="PANTHER" id="PTHR31571:SF2">
    <property type="entry name" value="HISTONE ACETYLTRANSFERASE RTT109"/>
    <property type="match status" value="1"/>
</dbReference>
<dbReference type="PANTHER" id="PTHR31571">
    <property type="entry name" value="ALTERED INHERITANCE OF MITOCHONDRIA PROTEIN 6"/>
    <property type="match status" value="1"/>
</dbReference>
<keyword evidence="11" id="KW-0472">Membrane</keyword>
<dbReference type="SMART" id="SM01250">
    <property type="entry name" value="KAT11"/>
    <property type="match status" value="1"/>
</dbReference>
<evidence type="ECO:0000256" key="10">
    <source>
        <dbReference type="SAM" id="MobiDB-lite"/>
    </source>
</evidence>
<evidence type="ECO:0000256" key="8">
    <source>
        <dbReference type="ARBA" id="ARBA00023242"/>
    </source>
</evidence>
<organism evidence="13 14">
    <name type="scientific">Multifurca ochricompacta</name>
    <dbReference type="NCBI Taxonomy" id="376703"/>
    <lineage>
        <taxon>Eukaryota</taxon>
        <taxon>Fungi</taxon>
        <taxon>Dikarya</taxon>
        <taxon>Basidiomycota</taxon>
        <taxon>Agaricomycotina</taxon>
        <taxon>Agaricomycetes</taxon>
        <taxon>Russulales</taxon>
        <taxon>Russulaceae</taxon>
        <taxon>Multifurca</taxon>
    </lineage>
</organism>
<dbReference type="PROSITE" id="PS51728">
    <property type="entry name" value="RTT109_HAT"/>
    <property type="match status" value="1"/>
</dbReference>
<evidence type="ECO:0000256" key="1">
    <source>
        <dbReference type="ARBA" id="ARBA00004123"/>
    </source>
</evidence>
<protein>
    <recommendedName>
        <fullName evidence="2">histone acetyltransferase</fullName>
        <ecNumber evidence="2">2.3.1.48</ecNumber>
    </recommendedName>
</protein>
<comment type="caution">
    <text evidence="13">The sequence shown here is derived from an EMBL/GenBank/DDBJ whole genome shotgun (WGS) entry which is preliminary data.</text>
</comment>
<comment type="catalytic activity">
    <reaction evidence="9">
        <text>L-lysyl-[histone] + acetyl-CoA = N(6)-acetyl-L-lysyl-[histone] + CoA + H(+)</text>
        <dbReference type="Rhea" id="RHEA:21992"/>
        <dbReference type="Rhea" id="RHEA-COMP:9845"/>
        <dbReference type="Rhea" id="RHEA-COMP:11338"/>
        <dbReference type="ChEBI" id="CHEBI:15378"/>
        <dbReference type="ChEBI" id="CHEBI:29969"/>
        <dbReference type="ChEBI" id="CHEBI:57287"/>
        <dbReference type="ChEBI" id="CHEBI:57288"/>
        <dbReference type="ChEBI" id="CHEBI:61930"/>
        <dbReference type="EC" id="2.3.1.48"/>
    </reaction>
    <physiologicalReaction direction="left-to-right" evidence="9">
        <dbReference type="Rhea" id="RHEA:21993"/>
    </physiologicalReaction>
</comment>
<dbReference type="InterPro" id="IPR016849">
    <property type="entry name" value="Rtt109"/>
</dbReference>
<keyword evidence="4" id="KW-0227">DNA damage</keyword>
<evidence type="ECO:0000256" key="4">
    <source>
        <dbReference type="ARBA" id="ARBA00022763"/>
    </source>
</evidence>
<evidence type="ECO:0000313" key="13">
    <source>
        <dbReference type="EMBL" id="KAI0301151.1"/>
    </source>
</evidence>
<evidence type="ECO:0000256" key="7">
    <source>
        <dbReference type="ARBA" id="ARBA00023163"/>
    </source>
</evidence>
<evidence type="ECO:0000256" key="9">
    <source>
        <dbReference type="ARBA" id="ARBA00048940"/>
    </source>
</evidence>
<evidence type="ECO:0000259" key="12">
    <source>
        <dbReference type="Pfam" id="PF20152"/>
    </source>
</evidence>
<feature type="region of interest" description="Disordered" evidence="10">
    <location>
        <begin position="524"/>
        <end position="547"/>
    </location>
</feature>
<feature type="transmembrane region" description="Helical" evidence="11">
    <location>
        <begin position="6"/>
        <end position="21"/>
    </location>
</feature>
<dbReference type="InterPro" id="IPR045339">
    <property type="entry name" value="DUF6534"/>
</dbReference>
<feature type="region of interest" description="Disordered" evidence="10">
    <location>
        <begin position="385"/>
        <end position="422"/>
    </location>
</feature>
<gene>
    <name evidence="13" type="ORF">B0F90DRAFT_1628767</name>
</gene>
<name>A0AAD4M4A2_9AGAM</name>
<comment type="subcellular location">
    <subcellularLocation>
        <location evidence="1">Nucleus</location>
    </subcellularLocation>
</comment>
<reference evidence="13" key="1">
    <citation type="journal article" date="2022" name="New Phytol.">
        <title>Evolutionary transition to the ectomycorrhizal habit in the genomes of a hyperdiverse lineage of mushroom-forming fungi.</title>
        <authorList>
            <person name="Looney B."/>
            <person name="Miyauchi S."/>
            <person name="Morin E."/>
            <person name="Drula E."/>
            <person name="Courty P.E."/>
            <person name="Kohler A."/>
            <person name="Kuo A."/>
            <person name="LaButti K."/>
            <person name="Pangilinan J."/>
            <person name="Lipzen A."/>
            <person name="Riley R."/>
            <person name="Andreopoulos W."/>
            <person name="He G."/>
            <person name="Johnson J."/>
            <person name="Nolan M."/>
            <person name="Tritt A."/>
            <person name="Barry K.W."/>
            <person name="Grigoriev I.V."/>
            <person name="Nagy L.G."/>
            <person name="Hibbett D."/>
            <person name="Henrissat B."/>
            <person name="Matheny P.B."/>
            <person name="Labbe J."/>
            <person name="Martin F.M."/>
        </authorList>
    </citation>
    <scope>NUCLEOTIDE SEQUENCE</scope>
    <source>
        <strain evidence="13">BPL690</strain>
    </source>
</reference>
<keyword evidence="5" id="KW-0007">Acetylation</keyword>
<keyword evidence="8" id="KW-0539">Nucleus</keyword>
<keyword evidence="6" id="KW-0805">Transcription regulation</keyword>
<dbReference type="GO" id="GO:0006355">
    <property type="term" value="P:regulation of DNA-templated transcription"/>
    <property type="evidence" value="ECO:0007669"/>
    <property type="project" value="InterPro"/>
</dbReference>
<keyword evidence="11" id="KW-0812">Transmembrane</keyword>
<dbReference type="GO" id="GO:0006974">
    <property type="term" value="P:DNA damage response"/>
    <property type="evidence" value="ECO:0007669"/>
    <property type="project" value="UniProtKB-KW"/>
</dbReference>
<evidence type="ECO:0000256" key="2">
    <source>
        <dbReference type="ARBA" id="ARBA00013184"/>
    </source>
</evidence>
<evidence type="ECO:0000256" key="5">
    <source>
        <dbReference type="ARBA" id="ARBA00022990"/>
    </source>
</evidence>
<dbReference type="EMBL" id="WTXG01000015">
    <property type="protein sequence ID" value="KAI0301151.1"/>
    <property type="molecule type" value="Genomic_DNA"/>
</dbReference>
<dbReference type="GO" id="GO:0005634">
    <property type="term" value="C:nucleus"/>
    <property type="evidence" value="ECO:0007669"/>
    <property type="project" value="UniProtKB-SubCell"/>
</dbReference>
<feature type="transmembrane region" description="Helical" evidence="11">
    <location>
        <begin position="33"/>
        <end position="60"/>
    </location>
</feature>
<accession>A0AAD4M4A2</accession>
<dbReference type="Proteomes" id="UP001203297">
    <property type="component" value="Unassembled WGS sequence"/>
</dbReference>
<sequence>MGSASLADILIALSMCWCLYHKKTGFANLNSGLLTSVLATATLICFVVVPTTLIWQAFFWPLGKCYVNSLLAMLNNRDVLRERSANSNSDSSFGMTSLHIARQSEIRQSKRSPATGTMNFRDHILNALNALPGVREFHVHVLVTAPAKDNSLYPYASSRPRLYAQDILVLLSEQANPDSPRVLVSAIEACLYHAPATDCAILYVSKVDSTGQGLTPSPTATLVRAFTRWYADPATRPLTARHLWIQLFARAQGQYLFPNSSDYPGKRPLSDARLCAWWRRVLGQVGADVQEAMGSEGRVDMYYLLPGHNKLEAQQVMGCTSFLSNSPPPATMPPWVYGHPYSQTSIPLPCPPPEGLHNLGHYIPSFEDDPKNRFMDEIAFTDTPISPRKRARTSATRDGVDLEPREGEKEREREKGARPRGELSKVCPDEFWERMSFRQECVTGAVTGFFSLGVSLPEHRMPSQRPPPLAPQPGQVPRAMNRRILSSLLTGVEFSTTERARKATDLIESAVRGLCEGLAPKLPGPKSKNQCPEGAQGSLTPLLPQTPPKRTVGLPAIDDASPNPFDEPEATLETYKAYIFGSINVSNPPLLPKGSGGTTTSEGVSGTIPEDKVEVHVLAVRKKKKRPVA</sequence>
<proteinExistence type="predicted"/>
<dbReference type="Pfam" id="PF20152">
    <property type="entry name" value="DUF6534"/>
    <property type="match status" value="1"/>
</dbReference>
<dbReference type="AlphaFoldDB" id="A0AAD4M4A2"/>
<evidence type="ECO:0000256" key="3">
    <source>
        <dbReference type="ARBA" id="ARBA00022679"/>
    </source>
</evidence>
<evidence type="ECO:0000256" key="6">
    <source>
        <dbReference type="ARBA" id="ARBA00023015"/>
    </source>
</evidence>
<keyword evidence="3" id="KW-0808">Transferase</keyword>
<evidence type="ECO:0000256" key="11">
    <source>
        <dbReference type="SAM" id="Phobius"/>
    </source>
</evidence>
<dbReference type="Pfam" id="PF08214">
    <property type="entry name" value="HAT_KAT11"/>
    <property type="match status" value="1"/>
</dbReference>
<keyword evidence="11" id="KW-1133">Transmembrane helix</keyword>
<dbReference type="InterPro" id="IPR051236">
    <property type="entry name" value="HAT_RTT109-like"/>
</dbReference>
<feature type="domain" description="DUF6534" evidence="12">
    <location>
        <begin position="5"/>
        <end position="78"/>
    </location>
</feature>
<keyword evidence="14" id="KW-1185">Reference proteome</keyword>
<dbReference type="GO" id="GO:0032931">
    <property type="term" value="F:histone H3K56 acetyltransferase activity"/>
    <property type="evidence" value="ECO:0007669"/>
    <property type="project" value="TreeGrafter"/>
</dbReference>
<evidence type="ECO:0000313" key="14">
    <source>
        <dbReference type="Proteomes" id="UP001203297"/>
    </source>
</evidence>
<dbReference type="InterPro" id="IPR013178">
    <property type="entry name" value="Histone_AcTrfase_Rtt109/CBP"/>
</dbReference>
<dbReference type="EC" id="2.3.1.48" evidence="2"/>